<comment type="subcellular location">
    <subcellularLocation>
        <location evidence="1">Periplasm</location>
    </subcellularLocation>
</comment>
<dbReference type="InterPro" id="IPR005948">
    <property type="entry name" value="ThiB-like"/>
</dbReference>
<evidence type="ECO:0000256" key="1">
    <source>
        <dbReference type="ARBA" id="ARBA00004418"/>
    </source>
</evidence>
<comment type="caution">
    <text evidence="8">The sequence shown here is derived from an EMBL/GenBank/DDBJ whole genome shotgun (WGS) entry which is preliminary data.</text>
</comment>
<evidence type="ECO:0000256" key="2">
    <source>
        <dbReference type="ARBA" id="ARBA00008520"/>
    </source>
</evidence>
<evidence type="ECO:0000313" key="8">
    <source>
        <dbReference type="EMBL" id="RDE08260.1"/>
    </source>
</evidence>
<accession>A0A369W4J5</accession>
<protein>
    <recommendedName>
        <fullName evidence="3">Thiamine-binding periplasmic protein</fullName>
    </recommendedName>
</protein>
<keyword evidence="6" id="KW-0574">Periplasm</keyword>
<dbReference type="NCBIfam" id="TIGR01276">
    <property type="entry name" value="thiB"/>
    <property type="match status" value="1"/>
</dbReference>
<comment type="similarity">
    <text evidence="2">Belongs to the bacterial solute-binding protein 1 family.</text>
</comment>
<organism evidence="8 9">
    <name type="scientific">Pelagibacterium lacus</name>
    <dbReference type="NCBI Taxonomy" id="2282655"/>
    <lineage>
        <taxon>Bacteria</taxon>
        <taxon>Pseudomonadati</taxon>
        <taxon>Pseudomonadota</taxon>
        <taxon>Alphaproteobacteria</taxon>
        <taxon>Hyphomicrobiales</taxon>
        <taxon>Devosiaceae</taxon>
        <taxon>Pelagibacterium</taxon>
    </lineage>
</organism>
<keyword evidence="4" id="KW-0813">Transport</keyword>
<feature type="chain" id="PRO_5016562978" description="Thiamine-binding periplasmic protein" evidence="7">
    <location>
        <begin position="35"/>
        <end position="346"/>
    </location>
</feature>
<evidence type="ECO:0000256" key="4">
    <source>
        <dbReference type="ARBA" id="ARBA00022448"/>
    </source>
</evidence>
<dbReference type="OrthoDB" id="8013425at2"/>
<dbReference type="PANTHER" id="PTHR30006:SF3">
    <property type="entry name" value="THIAMINE-BINDING PERIPLASMIC PROTEIN"/>
    <property type="match status" value="1"/>
</dbReference>
<keyword evidence="9" id="KW-1185">Reference proteome</keyword>
<sequence>MPVRPMKGRTRMVRVIRTSLYAAALGALALPAIAQDTPTLTVYTYDAFAADWGPGPALKEGFEAQCGCTLDFVSAEDSISALRRVQLEAETTRADIVLGLDTATIGEGMATGLFVEHGLDLPAFDIPLDWTDEVFVPFDYGYFAFVYDTETLATPPASFEDLIALPDDFKVVIQDPRSSTPGLGLILWIKALYGDGASDIWQGLAPHVLTVTSGWSESYDLFLSGEADMVLSYTTSPAYHVIAEDEDRYQAAKFTQGHYTQIEVAGILAASPDQELAREFLAYLVSPQAQAVIPETNWMYPVTEPEGGLNPGFDAMIDPQPALLLDAEAVTANTRAWIDEAFAALQ</sequence>
<gene>
    <name evidence="8" type="ORF">DVH29_12575</name>
</gene>
<dbReference type="NCBIfam" id="TIGR01254">
    <property type="entry name" value="sfuA"/>
    <property type="match status" value="1"/>
</dbReference>
<dbReference type="PANTHER" id="PTHR30006">
    <property type="entry name" value="THIAMINE-BINDING PERIPLASMIC PROTEIN-RELATED"/>
    <property type="match status" value="1"/>
</dbReference>
<dbReference type="GO" id="GO:0015888">
    <property type="term" value="P:thiamine transport"/>
    <property type="evidence" value="ECO:0007669"/>
    <property type="project" value="InterPro"/>
</dbReference>
<dbReference type="AlphaFoldDB" id="A0A369W4J5"/>
<dbReference type="InterPro" id="IPR006059">
    <property type="entry name" value="SBP"/>
</dbReference>
<dbReference type="GO" id="GO:0030975">
    <property type="term" value="F:thiamine binding"/>
    <property type="evidence" value="ECO:0007669"/>
    <property type="project" value="InterPro"/>
</dbReference>
<evidence type="ECO:0000256" key="6">
    <source>
        <dbReference type="ARBA" id="ARBA00022764"/>
    </source>
</evidence>
<keyword evidence="5 7" id="KW-0732">Signal</keyword>
<dbReference type="GO" id="GO:0030976">
    <property type="term" value="F:thiamine pyrophosphate binding"/>
    <property type="evidence" value="ECO:0007669"/>
    <property type="project" value="TreeGrafter"/>
</dbReference>
<evidence type="ECO:0000313" key="9">
    <source>
        <dbReference type="Proteomes" id="UP000253759"/>
    </source>
</evidence>
<dbReference type="EMBL" id="QQNH01000020">
    <property type="protein sequence ID" value="RDE08260.1"/>
    <property type="molecule type" value="Genomic_DNA"/>
</dbReference>
<evidence type="ECO:0000256" key="5">
    <source>
        <dbReference type="ARBA" id="ARBA00022729"/>
    </source>
</evidence>
<dbReference type="Proteomes" id="UP000253759">
    <property type="component" value="Unassembled WGS sequence"/>
</dbReference>
<dbReference type="Pfam" id="PF01547">
    <property type="entry name" value="SBP_bac_1"/>
    <property type="match status" value="1"/>
</dbReference>
<dbReference type="InterPro" id="IPR005967">
    <property type="entry name" value="ThiB"/>
</dbReference>
<dbReference type="CDD" id="cd13545">
    <property type="entry name" value="PBP2_TbpA"/>
    <property type="match status" value="1"/>
</dbReference>
<feature type="signal peptide" evidence="7">
    <location>
        <begin position="1"/>
        <end position="34"/>
    </location>
</feature>
<proteinExistence type="inferred from homology"/>
<evidence type="ECO:0000256" key="7">
    <source>
        <dbReference type="SAM" id="SignalP"/>
    </source>
</evidence>
<dbReference type="GO" id="GO:0030288">
    <property type="term" value="C:outer membrane-bounded periplasmic space"/>
    <property type="evidence" value="ECO:0007669"/>
    <property type="project" value="InterPro"/>
</dbReference>
<dbReference type="SUPFAM" id="SSF53850">
    <property type="entry name" value="Periplasmic binding protein-like II"/>
    <property type="match status" value="1"/>
</dbReference>
<evidence type="ECO:0000256" key="3">
    <source>
        <dbReference type="ARBA" id="ARBA00019815"/>
    </source>
</evidence>
<reference evidence="9" key="1">
    <citation type="submission" date="2018-07" db="EMBL/GenBank/DDBJ databases">
        <authorList>
            <person name="Liu B.-T."/>
            <person name="Du Z."/>
        </authorList>
    </citation>
    <scope>NUCLEOTIDE SEQUENCE [LARGE SCALE GENOMIC DNA]</scope>
    <source>
        <strain evidence="9">XYN52</strain>
    </source>
</reference>
<dbReference type="Gene3D" id="3.40.190.10">
    <property type="entry name" value="Periplasmic binding protein-like II"/>
    <property type="match status" value="2"/>
</dbReference>
<name>A0A369W4J5_9HYPH</name>